<keyword evidence="2" id="KW-1185">Reference proteome</keyword>
<evidence type="ECO:0000313" key="2">
    <source>
        <dbReference type="Proteomes" id="UP001316803"/>
    </source>
</evidence>
<dbReference type="Proteomes" id="UP001316803">
    <property type="component" value="Unassembled WGS sequence"/>
</dbReference>
<reference evidence="1 2" key="1">
    <citation type="submission" date="2022-12" db="EMBL/GenBank/DDBJ databases">
        <title>Genomic features and morphological characterization of a novel Knufia sp. strain isolated from spacecraft assembly facility.</title>
        <authorList>
            <person name="Teixeira M."/>
            <person name="Chander A.M."/>
            <person name="Stajich J.E."/>
            <person name="Venkateswaran K."/>
        </authorList>
    </citation>
    <scope>NUCLEOTIDE SEQUENCE [LARGE SCALE GENOMIC DNA]</scope>
    <source>
        <strain evidence="1 2">FJI-L2-BK-P2</strain>
    </source>
</reference>
<protein>
    <submittedName>
        <fullName evidence="1">Uncharacterized protein</fullName>
    </submittedName>
</protein>
<evidence type="ECO:0000313" key="1">
    <source>
        <dbReference type="EMBL" id="KAK5956185.1"/>
    </source>
</evidence>
<gene>
    <name evidence="1" type="ORF">OHC33_002759</name>
</gene>
<name>A0AAN8EKZ0_9EURO</name>
<dbReference type="AlphaFoldDB" id="A0AAN8EKZ0"/>
<dbReference type="EMBL" id="JAKLMC020000005">
    <property type="protein sequence ID" value="KAK5956185.1"/>
    <property type="molecule type" value="Genomic_DNA"/>
</dbReference>
<accession>A0AAN8EKZ0</accession>
<organism evidence="1 2">
    <name type="scientific">Knufia fluminis</name>
    <dbReference type="NCBI Taxonomy" id="191047"/>
    <lineage>
        <taxon>Eukaryota</taxon>
        <taxon>Fungi</taxon>
        <taxon>Dikarya</taxon>
        <taxon>Ascomycota</taxon>
        <taxon>Pezizomycotina</taxon>
        <taxon>Eurotiomycetes</taxon>
        <taxon>Chaetothyriomycetidae</taxon>
        <taxon>Chaetothyriales</taxon>
        <taxon>Trichomeriaceae</taxon>
        <taxon>Knufia</taxon>
    </lineage>
</organism>
<comment type="caution">
    <text evidence="1">The sequence shown here is derived from an EMBL/GenBank/DDBJ whole genome shotgun (WGS) entry which is preliminary data.</text>
</comment>
<proteinExistence type="predicted"/>
<sequence>MARRKEPPEDKLQTITDPLVHLADAMPWTLPDSIQNLKAIEKLIEEGEELVDKPISTWVANMYPVVTNVERAYRECCLQYIRFSRGNTRRMGESVFQLYEDLTNAIRPDIEIKNRLQGIFHSWPNHHEPRASREYLAIRPETSVVRRRYQHIADALDNFCLVLMRLCERTLRIFVCYKGEVSRTIEGIEHMSRFGSPQP</sequence>